<dbReference type="PANTHER" id="PTHR44858:SF1">
    <property type="entry name" value="UDP-N-ACETYLGLUCOSAMINE--PEPTIDE N-ACETYLGLUCOSAMINYLTRANSFERASE SPINDLY-RELATED"/>
    <property type="match status" value="1"/>
</dbReference>
<gene>
    <name evidence="4" type="ORF">KDI_53930</name>
</gene>
<dbReference type="InterPro" id="IPR011990">
    <property type="entry name" value="TPR-like_helical_dom_sf"/>
</dbReference>
<feature type="repeat" description="TPR" evidence="3">
    <location>
        <begin position="251"/>
        <end position="284"/>
    </location>
</feature>
<feature type="repeat" description="TPR" evidence="3">
    <location>
        <begin position="6"/>
        <end position="39"/>
    </location>
</feature>
<keyword evidence="2 3" id="KW-0802">TPR repeat</keyword>
<evidence type="ECO:0000256" key="3">
    <source>
        <dbReference type="PROSITE-ProRule" id="PRU00339"/>
    </source>
</evidence>
<dbReference type="PROSITE" id="PS50005">
    <property type="entry name" value="TPR"/>
    <property type="match status" value="9"/>
</dbReference>
<dbReference type="InterPro" id="IPR019734">
    <property type="entry name" value="TPR_rpt"/>
</dbReference>
<feature type="repeat" description="TPR" evidence="3">
    <location>
        <begin position="149"/>
        <end position="182"/>
    </location>
</feature>
<accession>A0A5A5TL50</accession>
<feature type="repeat" description="TPR" evidence="3">
    <location>
        <begin position="40"/>
        <end position="73"/>
    </location>
</feature>
<evidence type="ECO:0000313" key="5">
    <source>
        <dbReference type="Proteomes" id="UP000322530"/>
    </source>
</evidence>
<evidence type="ECO:0000256" key="2">
    <source>
        <dbReference type="ARBA" id="ARBA00022803"/>
    </source>
</evidence>
<name>A0A5A5TL50_9CHLR</name>
<reference evidence="4 5" key="1">
    <citation type="submission" date="2019-01" db="EMBL/GenBank/DDBJ databases">
        <title>Draft genome sequence of Dictyobacter sp. Uno17.</title>
        <authorList>
            <person name="Wang C.M."/>
            <person name="Zheng Y."/>
            <person name="Sakai Y."/>
            <person name="Abe K."/>
            <person name="Yokota A."/>
            <person name="Yabe S."/>
        </authorList>
    </citation>
    <scope>NUCLEOTIDE SEQUENCE [LARGE SCALE GENOMIC DNA]</scope>
    <source>
        <strain evidence="4 5">Uno17</strain>
    </source>
</reference>
<protein>
    <submittedName>
        <fullName evidence="4">Uncharacterized protein</fullName>
    </submittedName>
</protein>
<evidence type="ECO:0000313" key="4">
    <source>
        <dbReference type="EMBL" id="GCF11829.1"/>
    </source>
</evidence>
<comment type="caution">
    <text evidence="4">The sequence shown here is derived from an EMBL/GenBank/DDBJ whole genome shotgun (WGS) entry which is preliminary data.</text>
</comment>
<organism evidence="4 5">
    <name type="scientific">Dictyobacter arantiisoli</name>
    <dbReference type="NCBI Taxonomy" id="2014874"/>
    <lineage>
        <taxon>Bacteria</taxon>
        <taxon>Bacillati</taxon>
        <taxon>Chloroflexota</taxon>
        <taxon>Ktedonobacteria</taxon>
        <taxon>Ktedonobacterales</taxon>
        <taxon>Dictyobacteraceae</taxon>
        <taxon>Dictyobacter</taxon>
    </lineage>
</organism>
<keyword evidence="5" id="KW-1185">Reference proteome</keyword>
<dbReference type="SUPFAM" id="SSF48452">
    <property type="entry name" value="TPR-like"/>
    <property type="match status" value="4"/>
</dbReference>
<dbReference type="Gene3D" id="1.25.40.10">
    <property type="entry name" value="Tetratricopeptide repeat domain"/>
    <property type="match status" value="6"/>
</dbReference>
<dbReference type="PANTHER" id="PTHR44858">
    <property type="entry name" value="TETRATRICOPEPTIDE REPEAT PROTEIN 6"/>
    <property type="match status" value="1"/>
</dbReference>
<feature type="repeat" description="TPR" evidence="3">
    <location>
        <begin position="217"/>
        <end position="250"/>
    </location>
</feature>
<evidence type="ECO:0000256" key="1">
    <source>
        <dbReference type="ARBA" id="ARBA00022737"/>
    </source>
</evidence>
<dbReference type="AlphaFoldDB" id="A0A5A5TL50"/>
<feature type="repeat" description="TPR" evidence="3">
    <location>
        <begin position="319"/>
        <end position="352"/>
    </location>
</feature>
<dbReference type="RefSeq" id="WP_149404624.1">
    <property type="nucleotide sequence ID" value="NZ_BIXY01000152.1"/>
</dbReference>
<dbReference type="GO" id="GO:0009279">
    <property type="term" value="C:cell outer membrane"/>
    <property type="evidence" value="ECO:0007669"/>
    <property type="project" value="TreeGrafter"/>
</dbReference>
<dbReference type="Pfam" id="PF00515">
    <property type="entry name" value="TPR_1"/>
    <property type="match status" value="2"/>
</dbReference>
<dbReference type="Pfam" id="PF13431">
    <property type="entry name" value="TPR_17"/>
    <property type="match status" value="1"/>
</dbReference>
<proteinExistence type="predicted"/>
<dbReference type="EMBL" id="BIXY01000152">
    <property type="protein sequence ID" value="GCF11829.1"/>
    <property type="molecule type" value="Genomic_DNA"/>
</dbReference>
<sequence length="516" mass="59318">MNSGDVSEYNKRGADYAVSGEYQRALAEFSQAILIQPQEASSYYNRALVYRSLSDYQQALVDLQQVLTLLPTYALAYYQRGITYYLLCDNRRAIHDFSTALALNEQNIQLDVQSLVGRSVVYVIMEEYEQALLNLNRAIGLDERVAGRLGAYGNRGQAFAALKRYDEAITDFYQALYFKPDDVILLNRLGAAYTDSGRPEHSLEHYQKALSLQPRMAFTYNNRGEAYRLLERYDEALADFNQALEIDEMLATVYYNRGLVYENLVAPQQSINDYTHALSLDPTFIAIYHDRAGLYCRNKQYQAAVQDYTTALVYDPSDAMALFGRGTMYLYLEQPLDAVEDFNRVIDLQPDFACAYNNRGEAYLYLRNLWRAREDCLHSWHLDTSHADHGWMAQWVNICLQEPDESMPDVLERIAAEEPADYAAYLCRGVAYFLRQQHTLALQELEYALTLNAEKWDAYFWKGMISASLAHEDEALASLQRAVALKIPAVLLSPLHWLQHEHADFYIKHASTFLRK</sequence>
<keyword evidence="1" id="KW-0677">Repeat</keyword>
<dbReference type="Pfam" id="PF13424">
    <property type="entry name" value="TPR_12"/>
    <property type="match status" value="1"/>
</dbReference>
<feature type="repeat" description="TPR" evidence="3">
    <location>
        <begin position="183"/>
        <end position="216"/>
    </location>
</feature>
<dbReference type="GO" id="GO:0046813">
    <property type="term" value="P:receptor-mediated virion attachment to host cell"/>
    <property type="evidence" value="ECO:0007669"/>
    <property type="project" value="TreeGrafter"/>
</dbReference>
<dbReference type="PROSITE" id="PS50293">
    <property type="entry name" value="TPR_REGION"/>
    <property type="match status" value="1"/>
</dbReference>
<dbReference type="SMART" id="SM00028">
    <property type="entry name" value="TPR"/>
    <property type="match status" value="12"/>
</dbReference>
<dbReference type="InterPro" id="IPR050498">
    <property type="entry name" value="Ycf3"/>
</dbReference>
<feature type="repeat" description="TPR" evidence="3">
    <location>
        <begin position="285"/>
        <end position="318"/>
    </location>
</feature>
<dbReference type="Proteomes" id="UP000322530">
    <property type="component" value="Unassembled WGS sequence"/>
</dbReference>
<dbReference type="OrthoDB" id="139805at2"/>
<feature type="repeat" description="TPR" evidence="3">
    <location>
        <begin position="74"/>
        <end position="107"/>
    </location>
</feature>